<sequence>YRKFSISWTGAWFQGPNSGFLLTGTWSVPLSGTRGSGSCLEVGGNNTG</sequence>
<gene>
    <name evidence="1" type="ORF">BRAPAZ1V2_A05P23230.2</name>
</gene>
<name>A0A8D9DL88_BRACM</name>
<feature type="non-terminal residue" evidence="1">
    <location>
        <position position="1"/>
    </location>
</feature>
<proteinExistence type="predicted"/>
<evidence type="ECO:0000313" key="1">
    <source>
        <dbReference type="EMBL" id="CAG7875802.1"/>
    </source>
</evidence>
<dbReference type="Proteomes" id="UP000694005">
    <property type="component" value="Chromosome A05"/>
</dbReference>
<evidence type="ECO:0000313" key="2">
    <source>
        <dbReference type="Proteomes" id="UP000694005"/>
    </source>
</evidence>
<dbReference type="AlphaFoldDB" id="A0A8D9DL88"/>
<reference evidence="1 2" key="1">
    <citation type="submission" date="2021-07" db="EMBL/GenBank/DDBJ databases">
        <authorList>
            <consortium name="Genoscope - CEA"/>
            <person name="William W."/>
        </authorList>
    </citation>
    <scope>NUCLEOTIDE SEQUENCE [LARGE SCALE GENOMIC DNA]</scope>
</reference>
<accession>A0A8D9DL88</accession>
<dbReference type="Gramene" id="A05p23230.2_BraZ1">
    <property type="protein sequence ID" value="A05p23230.2_BraZ1.CDS.1"/>
    <property type="gene ID" value="A05g23230.2_BraZ1"/>
</dbReference>
<organism evidence="1 2">
    <name type="scientific">Brassica campestris</name>
    <name type="common">Field mustard</name>
    <dbReference type="NCBI Taxonomy" id="3711"/>
    <lineage>
        <taxon>Eukaryota</taxon>
        <taxon>Viridiplantae</taxon>
        <taxon>Streptophyta</taxon>
        <taxon>Embryophyta</taxon>
        <taxon>Tracheophyta</taxon>
        <taxon>Spermatophyta</taxon>
        <taxon>Magnoliopsida</taxon>
        <taxon>eudicotyledons</taxon>
        <taxon>Gunneridae</taxon>
        <taxon>Pentapetalae</taxon>
        <taxon>rosids</taxon>
        <taxon>malvids</taxon>
        <taxon>Brassicales</taxon>
        <taxon>Brassicaceae</taxon>
        <taxon>Brassiceae</taxon>
        <taxon>Brassica</taxon>
    </lineage>
</organism>
<feature type="non-terminal residue" evidence="1">
    <location>
        <position position="48"/>
    </location>
</feature>
<protein>
    <submittedName>
        <fullName evidence="1">Uncharacterized protein</fullName>
    </submittedName>
</protein>
<dbReference type="EMBL" id="LS974621">
    <property type="protein sequence ID" value="CAG7875802.1"/>
    <property type="molecule type" value="Genomic_DNA"/>
</dbReference>